<dbReference type="EMBL" id="LDEV01003000">
    <property type="protein sequence ID" value="KLJ06647.1"/>
    <property type="molecule type" value="Genomic_DNA"/>
</dbReference>
<sequence>MPNKTENAQACIQAVEKCLADRFVLIGGAALQLLGSTRGTNDVDILVSPREDISSLLSLLTDQHGFSNIGGELRFGDGESVTIDILTTAVESVTLENLRHNLLSVGRIRIPSFDYSLAMKIKCFYLRQDDENGQMKRQSDAFDVEFLCHRMALDAQTISDQCAEKFQFGFYHILELRQELSDRVVGDFISIGGRKLIQPWERNSPEQRGYFECFAEAGADPLSIKLEQ</sequence>
<dbReference type="InterPro" id="IPR043519">
    <property type="entry name" value="NT_sf"/>
</dbReference>
<dbReference type="AlphaFoldDB" id="A0A0H1B6L9"/>
<accession>A0A0H1B6L9</accession>
<dbReference type="SUPFAM" id="SSF81301">
    <property type="entry name" value="Nucleotidyltransferase"/>
    <property type="match status" value="1"/>
</dbReference>
<gene>
    <name evidence="1" type="ORF">EMPG_17859</name>
</gene>
<organism evidence="1 2">
    <name type="scientific">Blastomyces silverae</name>
    <dbReference type="NCBI Taxonomy" id="2060906"/>
    <lineage>
        <taxon>Eukaryota</taxon>
        <taxon>Fungi</taxon>
        <taxon>Dikarya</taxon>
        <taxon>Ascomycota</taxon>
        <taxon>Pezizomycotina</taxon>
        <taxon>Eurotiomycetes</taxon>
        <taxon>Eurotiomycetidae</taxon>
        <taxon>Onygenales</taxon>
        <taxon>Ajellomycetaceae</taxon>
        <taxon>Blastomyces</taxon>
    </lineage>
</organism>
<evidence type="ECO:0000313" key="1">
    <source>
        <dbReference type="EMBL" id="KLJ06647.1"/>
    </source>
</evidence>
<dbReference type="OrthoDB" id="5397552at2759"/>
<name>A0A0H1B6L9_9EURO</name>
<dbReference type="Gene3D" id="3.30.460.40">
    <property type="match status" value="1"/>
</dbReference>
<protein>
    <submittedName>
        <fullName evidence="1">Uncharacterized protein</fullName>
    </submittedName>
</protein>
<evidence type="ECO:0000313" key="2">
    <source>
        <dbReference type="Proteomes" id="UP000053573"/>
    </source>
</evidence>
<dbReference type="Proteomes" id="UP000053573">
    <property type="component" value="Unassembled WGS sequence"/>
</dbReference>
<comment type="caution">
    <text evidence="1">The sequence shown here is derived from an EMBL/GenBank/DDBJ whole genome shotgun (WGS) entry which is preliminary data.</text>
</comment>
<keyword evidence="2" id="KW-1185">Reference proteome</keyword>
<reference evidence="2" key="1">
    <citation type="journal article" date="2015" name="PLoS Genet.">
        <title>The dynamic genome and transcriptome of the human fungal pathogen Blastomyces and close relative Emmonsia.</title>
        <authorList>
            <person name="Munoz J.F."/>
            <person name="Gauthier G.M."/>
            <person name="Desjardins C.A."/>
            <person name="Gallo J.E."/>
            <person name="Holder J."/>
            <person name="Sullivan T.D."/>
            <person name="Marty A.J."/>
            <person name="Carmen J.C."/>
            <person name="Chen Z."/>
            <person name="Ding L."/>
            <person name="Gujja S."/>
            <person name="Magrini V."/>
            <person name="Misas E."/>
            <person name="Mitreva M."/>
            <person name="Priest M."/>
            <person name="Saif S."/>
            <person name="Whiston E.A."/>
            <person name="Young S."/>
            <person name="Zeng Q."/>
            <person name="Goldman W.E."/>
            <person name="Mardis E.R."/>
            <person name="Taylor J.W."/>
            <person name="McEwen J.G."/>
            <person name="Clay O.K."/>
            <person name="Klein B.S."/>
            <person name="Cuomo C.A."/>
        </authorList>
    </citation>
    <scope>NUCLEOTIDE SEQUENCE [LARGE SCALE GENOMIC DNA]</scope>
    <source>
        <strain evidence="2">UAMH 139</strain>
    </source>
</reference>
<proteinExistence type="predicted"/>